<feature type="non-terminal residue" evidence="1">
    <location>
        <position position="1"/>
    </location>
</feature>
<gene>
    <name evidence="1" type="ORF">S01H1_10845</name>
</gene>
<accession>X0S139</accession>
<dbReference type="AlphaFoldDB" id="X0S139"/>
<protein>
    <submittedName>
        <fullName evidence="1">Uncharacterized protein</fullName>
    </submittedName>
</protein>
<evidence type="ECO:0000313" key="1">
    <source>
        <dbReference type="EMBL" id="GAF74783.1"/>
    </source>
</evidence>
<proteinExistence type="predicted"/>
<dbReference type="EMBL" id="BARS01005529">
    <property type="protein sequence ID" value="GAF74783.1"/>
    <property type="molecule type" value="Genomic_DNA"/>
</dbReference>
<dbReference type="Pfam" id="PF17236">
    <property type="entry name" value="SU10_MCP"/>
    <property type="match status" value="1"/>
</dbReference>
<reference evidence="1" key="1">
    <citation type="journal article" date="2014" name="Front. Microbiol.">
        <title>High frequency of phylogenetically diverse reductive dehalogenase-homologous genes in deep subseafloor sedimentary metagenomes.</title>
        <authorList>
            <person name="Kawai M."/>
            <person name="Futagami T."/>
            <person name="Toyoda A."/>
            <person name="Takaki Y."/>
            <person name="Nishi S."/>
            <person name="Hori S."/>
            <person name="Arai W."/>
            <person name="Tsubouchi T."/>
            <person name="Morono Y."/>
            <person name="Uchiyama I."/>
            <person name="Ito T."/>
            <person name="Fujiyama A."/>
            <person name="Inagaki F."/>
            <person name="Takami H."/>
        </authorList>
    </citation>
    <scope>NUCLEOTIDE SEQUENCE</scope>
    <source>
        <strain evidence="1">Expedition CK06-06</strain>
    </source>
</reference>
<name>X0S139_9ZZZZ</name>
<sequence length="168" mass="19372">SNDFTLNTVWTGDTWLQGGKDWLDVYLEEIFRYGRTEKLCFCGSGAMLGINQLAETYGTIKLDVRAKAYGIQVAEWITPFGTINLKTHPLFSYEVTNRYSMVIFEPQDIIYRYIDDTTFYSEKSDQQNTGWTRRDGTDEEYLTEAGLEYHHPIGWGYLNGVGKDNELS</sequence>
<comment type="caution">
    <text evidence="1">The sequence shown here is derived from an EMBL/GenBank/DDBJ whole genome shotgun (WGS) entry which is preliminary data.</text>
</comment>
<dbReference type="InterPro" id="IPR035198">
    <property type="entry name" value="SU10_MCP"/>
</dbReference>
<organism evidence="1">
    <name type="scientific">marine sediment metagenome</name>
    <dbReference type="NCBI Taxonomy" id="412755"/>
    <lineage>
        <taxon>unclassified sequences</taxon>
        <taxon>metagenomes</taxon>
        <taxon>ecological metagenomes</taxon>
    </lineage>
</organism>